<evidence type="ECO:0000259" key="1">
    <source>
        <dbReference type="PROSITE" id="PS50097"/>
    </source>
</evidence>
<dbReference type="Pfam" id="PF00651">
    <property type="entry name" value="BTB"/>
    <property type="match status" value="1"/>
</dbReference>
<sequence length="185" mass="21695">MDIFIPNEISNQFVTFVVDKELTLQANKFLLCSKSKVFKAMFECGLKESETNEIEITDIRYDILKELLSFVQTGHLSKKLEEINIDTIFELFITADKYDIENLKLKCELYLITNTTIENVVEHLKIAHLNNGTILEKYAKEFIKLYFKDIMDTPNFITLMQKYPELLIQIKNIELENTEISCTYN</sequence>
<dbReference type="Gene3D" id="3.30.710.10">
    <property type="entry name" value="Potassium Channel Kv1.1, Chain A"/>
    <property type="match status" value="1"/>
</dbReference>
<gene>
    <name evidence="2" type="ORF">LPLAT_LOCUS14506</name>
</gene>
<evidence type="ECO:0000313" key="3">
    <source>
        <dbReference type="Proteomes" id="UP001497644"/>
    </source>
</evidence>
<protein>
    <recommendedName>
        <fullName evidence="1">BTB domain-containing protein</fullName>
    </recommendedName>
</protein>
<proteinExistence type="predicted"/>
<feature type="domain" description="BTB" evidence="1">
    <location>
        <begin position="12"/>
        <end position="80"/>
    </location>
</feature>
<dbReference type="AlphaFoldDB" id="A0AAV2P9N9"/>
<accession>A0AAV2P9N9</accession>
<organism evidence="2 3">
    <name type="scientific">Lasius platythorax</name>
    <dbReference type="NCBI Taxonomy" id="488582"/>
    <lineage>
        <taxon>Eukaryota</taxon>
        <taxon>Metazoa</taxon>
        <taxon>Ecdysozoa</taxon>
        <taxon>Arthropoda</taxon>
        <taxon>Hexapoda</taxon>
        <taxon>Insecta</taxon>
        <taxon>Pterygota</taxon>
        <taxon>Neoptera</taxon>
        <taxon>Endopterygota</taxon>
        <taxon>Hymenoptera</taxon>
        <taxon>Apocrita</taxon>
        <taxon>Aculeata</taxon>
        <taxon>Formicoidea</taxon>
        <taxon>Formicidae</taxon>
        <taxon>Formicinae</taxon>
        <taxon>Lasius</taxon>
        <taxon>Lasius</taxon>
    </lineage>
</organism>
<dbReference type="PROSITE" id="PS50097">
    <property type="entry name" value="BTB"/>
    <property type="match status" value="1"/>
</dbReference>
<dbReference type="SUPFAM" id="SSF54695">
    <property type="entry name" value="POZ domain"/>
    <property type="match status" value="1"/>
</dbReference>
<evidence type="ECO:0000313" key="2">
    <source>
        <dbReference type="EMBL" id="CAL1689619.1"/>
    </source>
</evidence>
<dbReference type="SMART" id="SM00225">
    <property type="entry name" value="BTB"/>
    <property type="match status" value="1"/>
</dbReference>
<name>A0AAV2P9N9_9HYME</name>
<dbReference type="EMBL" id="OZ034832">
    <property type="protein sequence ID" value="CAL1689619.1"/>
    <property type="molecule type" value="Genomic_DNA"/>
</dbReference>
<reference evidence="2" key="1">
    <citation type="submission" date="2024-04" db="EMBL/GenBank/DDBJ databases">
        <authorList>
            <consortium name="Molecular Ecology Group"/>
        </authorList>
    </citation>
    <scope>NUCLEOTIDE SEQUENCE</scope>
</reference>
<dbReference type="Proteomes" id="UP001497644">
    <property type="component" value="Chromosome 9"/>
</dbReference>
<keyword evidence="3" id="KW-1185">Reference proteome</keyword>
<dbReference type="InterPro" id="IPR011333">
    <property type="entry name" value="SKP1/BTB/POZ_sf"/>
</dbReference>
<dbReference type="PANTHER" id="PTHR24413">
    <property type="entry name" value="SPECKLE-TYPE POZ PROTEIN"/>
    <property type="match status" value="1"/>
</dbReference>
<dbReference type="Gene3D" id="1.25.40.420">
    <property type="match status" value="1"/>
</dbReference>
<dbReference type="InterPro" id="IPR000210">
    <property type="entry name" value="BTB/POZ_dom"/>
</dbReference>